<organism evidence="2 3">
    <name type="scientific">Amycolatopsis regifaucium</name>
    <dbReference type="NCBI Taxonomy" id="546365"/>
    <lineage>
        <taxon>Bacteria</taxon>
        <taxon>Bacillati</taxon>
        <taxon>Actinomycetota</taxon>
        <taxon>Actinomycetes</taxon>
        <taxon>Pseudonocardiales</taxon>
        <taxon>Pseudonocardiaceae</taxon>
        <taxon>Amycolatopsis</taxon>
    </lineage>
</organism>
<evidence type="ECO:0000256" key="1">
    <source>
        <dbReference type="SAM" id="Coils"/>
    </source>
</evidence>
<accession>A0A154MEF9</accession>
<proteinExistence type="predicted"/>
<evidence type="ECO:0000313" key="3">
    <source>
        <dbReference type="Proteomes" id="UP000076321"/>
    </source>
</evidence>
<reference evidence="2 3" key="1">
    <citation type="submission" date="2015-12" db="EMBL/GenBank/DDBJ databases">
        <title>Amycolatopsis regifaucium genome sequencing and assembly.</title>
        <authorList>
            <person name="Mayilraj S."/>
        </authorList>
    </citation>
    <scope>NUCLEOTIDE SEQUENCE [LARGE SCALE GENOMIC DNA]</scope>
    <source>
        <strain evidence="2 3">GY080</strain>
    </source>
</reference>
<feature type="coiled-coil region" evidence="1">
    <location>
        <begin position="10"/>
        <end position="44"/>
    </location>
</feature>
<sequence>MLAAGADRDVAEVRAELRAHTGTLNALREDQVDLRDDVRGLREEMRQGFSTVTTSLGQIIELLDRDNQTDE</sequence>
<keyword evidence="1" id="KW-0175">Coiled coil</keyword>
<name>A0A154MEF9_9PSEU</name>
<dbReference type="EMBL" id="LQCI01000028">
    <property type="protein sequence ID" value="KZB82895.1"/>
    <property type="molecule type" value="Genomic_DNA"/>
</dbReference>
<evidence type="ECO:0000313" key="2">
    <source>
        <dbReference type="EMBL" id="KZB82895.1"/>
    </source>
</evidence>
<dbReference type="Proteomes" id="UP000076321">
    <property type="component" value="Unassembled WGS sequence"/>
</dbReference>
<dbReference type="AlphaFoldDB" id="A0A154MEF9"/>
<comment type="caution">
    <text evidence="2">The sequence shown here is derived from an EMBL/GenBank/DDBJ whole genome shotgun (WGS) entry which is preliminary data.</text>
</comment>
<protein>
    <submittedName>
        <fullName evidence="2">Uncharacterized protein</fullName>
    </submittedName>
</protein>
<gene>
    <name evidence="2" type="ORF">AVL48_37220</name>
</gene>